<dbReference type="EMBL" id="FMXE01000030">
    <property type="protein sequence ID" value="SDA91752.1"/>
    <property type="molecule type" value="Genomic_DNA"/>
</dbReference>
<name>A0A1G5ZAU1_9BACT</name>
<proteinExistence type="predicted"/>
<reference evidence="3" key="1">
    <citation type="submission" date="2016-10" db="EMBL/GenBank/DDBJ databases">
        <authorList>
            <person name="Varghese N."/>
            <person name="Submissions S."/>
        </authorList>
    </citation>
    <scope>NUCLEOTIDE SEQUENCE [LARGE SCALE GENOMIC DNA]</scope>
    <source>
        <strain evidence="3">DSM 22703</strain>
    </source>
</reference>
<dbReference type="Proteomes" id="UP000198756">
    <property type="component" value="Unassembled WGS sequence"/>
</dbReference>
<evidence type="ECO:0000256" key="1">
    <source>
        <dbReference type="SAM" id="SignalP"/>
    </source>
</evidence>
<dbReference type="RefSeq" id="WP_092732610.1">
    <property type="nucleotide sequence ID" value="NZ_FMXE01000030.1"/>
</dbReference>
<dbReference type="OrthoDB" id="822199at2"/>
<evidence type="ECO:0000313" key="3">
    <source>
        <dbReference type="Proteomes" id="UP000198756"/>
    </source>
</evidence>
<feature type="signal peptide" evidence="1">
    <location>
        <begin position="1"/>
        <end position="21"/>
    </location>
</feature>
<keyword evidence="1" id="KW-0732">Signal</keyword>
<keyword evidence="3" id="KW-1185">Reference proteome</keyword>
<feature type="chain" id="PRO_5011449037" description="Outer membrane protein beta-barrel domain-containing protein" evidence="1">
    <location>
        <begin position="22"/>
        <end position="237"/>
    </location>
</feature>
<dbReference type="AlphaFoldDB" id="A0A1G5ZAU1"/>
<sequence length="237" mass="26866">MFKIILTVFLLFSAALSEVVAQKSLNLSFGFPEINLDYEGNFDGLRTVYRNGWSITLSGYKIRQNGVIYGFDVGVNRYGNGFQYDRMRFDIKEIHHFSVLPFIGYNHSIREAKFSIRANLGFGLGIVPIENKTYLNDKSFQTGYTSYGVPLYDLTFSGSQEVKSRIFPLLKPSLELHYAVGERSTLFLKGTLGISLMNSVIVRDFPEVLLDGENYSVTHSTSLSYSSLEIGYSYRIK</sequence>
<evidence type="ECO:0008006" key="4">
    <source>
        <dbReference type="Google" id="ProtNLM"/>
    </source>
</evidence>
<protein>
    <recommendedName>
        <fullName evidence="4">Outer membrane protein beta-barrel domain-containing protein</fullName>
    </recommendedName>
</protein>
<gene>
    <name evidence="2" type="ORF">SAMN03080617_03439</name>
</gene>
<accession>A0A1G5ZAU1</accession>
<dbReference type="STRING" id="279824.SAMN03080617_03439"/>
<evidence type="ECO:0000313" key="2">
    <source>
        <dbReference type="EMBL" id="SDA91752.1"/>
    </source>
</evidence>
<organism evidence="2 3">
    <name type="scientific">Algoriphagus alkaliphilus</name>
    <dbReference type="NCBI Taxonomy" id="279824"/>
    <lineage>
        <taxon>Bacteria</taxon>
        <taxon>Pseudomonadati</taxon>
        <taxon>Bacteroidota</taxon>
        <taxon>Cytophagia</taxon>
        <taxon>Cytophagales</taxon>
        <taxon>Cyclobacteriaceae</taxon>
        <taxon>Algoriphagus</taxon>
    </lineage>
</organism>